<sequence length="1163" mass="131321">MMFPRNIVWLLASLTFTSNAFVPFASSSQSFRKLQNVEQTSNNIQCINTQLKSATIEETATESKTQILAEDDAFIKPNLDTRLYRSILLPNNLQCLLVSDAETDVEAAAVHIKAGHFDDPADRAGLAHFNEHMLFLGTEKYPKENDFETFVGKNGGGTNAYTDMEDTNYYFSVAPLDHDGLEDDESEGAVSQALKGGLDRFAQFFISPLFSEDAVERELRAIDSEHLNSFTSESWRNYLLLKSSCDQSHPFSKFGCGNYHTLTNGGNITGDDAVSSGGSSPVPALKEFWSTKYVAENMKVCVVSRGSLDNIQKEVEKAFAGVRSSGVEFAPKEVDPSVVFQKEHSKYGVAFGKKEMGWIREYVPLVEQRSIKVLFATPPNDDPVIVKNRPDRVLSHLLGHEAPGSLHSLLLQEGLINDLSSGSGISSSDFSLCSLSLQLTPKGMANRDYVLDLVWQYIQLVKETVETNDDIMEKYHEELRQISKTHFEFRENGDPTDFCSSAADILHDYPAERLLLGSALPGPYNATVTKAFLDRFTPENCIVNIQNSDFDEDDSNEDVEFEVSASSADWQYEKWYRAKYRQVRIKDSLVEKWSNVKDIDPRLHLPAMNSFLPSDFSLRCDDEESKENFDPNIDYRKEMPKLLLEKDGLQLWHKMDRTFRVPRTSLRLLLTSPDVYRSPKSMTLMRIFGKILDDDLNSYIYDASLAGCRARVTCLPTGISISVNGYSEKLPHLLDVVTGRMLSIIDEMKQADETSGLHLKFDKAKKNLLRETKNFRLESPYETASYISRVLLEHNVWHVSNYINEMEGDYAEKNPLSLYDCAVIAEESLTQRLLATFLCMGNIDEKGAHEVVKLIEKNFLKSSRALSQEEIPKLRSMKMPTKEEAIQIFGPGVKGMKIPLKIEEMTYSESEENHAVEVIMQCGAEFEMGYEGVAILELIGQIAYNSAYNQLRTQEQLGYIVSAFTKKTSGSAMGLSVLVQSSTTKPEDLEARIENWLVMFREELEAMPAEEIANEAAAVVAMLLERNMRLSDEVGTAWGSIVSTTSLGHLYNKPPFERHVKLAEVLTVSDVEIEDEDIETTKATKTKEQLKEQVLQLWDKYFAADSPERRAISARVYGHKAREDYEANIGKPGILSSYDETRQLKQFLAQWPVAPYWIERKQQ</sequence>
<keyword evidence="6" id="KW-0862">Zinc</keyword>
<dbReference type="GO" id="GO:0046872">
    <property type="term" value="F:metal ion binding"/>
    <property type="evidence" value="ECO:0007669"/>
    <property type="project" value="UniProtKB-KW"/>
</dbReference>
<accession>A0AAD3CL05</accession>
<dbReference type="InterPro" id="IPR032632">
    <property type="entry name" value="Peptidase_M16_M"/>
</dbReference>
<evidence type="ECO:0000256" key="6">
    <source>
        <dbReference type="ARBA" id="ARBA00022833"/>
    </source>
</evidence>
<dbReference type="InterPro" id="IPR011765">
    <property type="entry name" value="Pept_M16_N"/>
</dbReference>
<evidence type="ECO:0000259" key="12">
    <source>
        <dbReference type="Pfam" id="PF22456"/>
    </source>
</evidence>
<dbReference type="GO" id="GO:0005739">
    <property type="term" value="C:mitochondrion"/>
    <property type="evidence" value="ECO:0007669"/>
    <property type="project" value="TreeGrafter"/>
</dbReference>
<evidence type="ECO:0000256" key="2">
    <source>
        <dbReference type="ARBA" id="ARBA00007261"/>
    </source>
</evidence>
<comment type="caution">
    <text evidence="13">The sequence shown here is derived from an EMBL/GenBank/DDBJ whole genome shotgun (WGS) entry which is preliminary data.</text>
</comment>
<dbReference type="PANTHER" id="PTHR43690:SF18">
    <property type="entry name" value="INSULIN-DEGRADING ENZYME-RELATED"/>
    <property type="match status" value="1"/>
</dbReference>
<reference evidence="13 14" key="1">
    <citation type="journal article" date="2021" name="Sci. Rep.">
        <title>The genome of the diatom Chaetoceros tenuissimus carries an ancient integrated fragment of an extant virus.</title>
        <authorList>
            <person name="Hongo Y."/>
            <person name="Kimura K."/>
            <person name="Takaki Y."/>
            <person name="Yoshida Y."/>
            <person name="Baba S."/>
            <person name="Kobayashi G."/>
            <person name="Nagasaki K."/>
            <person name="Hano T."/>
            <person name="Tomaru Y."/>
        </authorList>
    </citation>
    <scope>NUCLEOTIDE SEQUENCE [LARGE SCALE GENOMIC DNA]</scope>
    <source>
        <strain evidence="13 14">NIES-3715</strain>
    </source>
</reference>
<evidence type="ECO:0000256" key="5">
    <source>
        <dbReference type="ARBA" id="ARBA00022801"/>
    </source>
</evidence>
<feature type="domain" description="Peptidase M16 C-terminal" evidence="10">
    <location>
        <begin position="284"/>
        <end position="464"/>
    </location>
</feature>
<feature type="domain" description="Peptidase M16 middle/third" evidence="11">
    <location>
        <begin position="487"/>
        <end position="804"/>
    </location>
</feature>
<dbReference type="Pfam" id="PF22456">
    <property type="entry name" value="PqqF-like_C_4"/>
    <property type="match status" value="1"/>
</dbReference>
<gene>
    <name evidence="13" type="ORF">CTEN210_03495</name>
</gene>
<dbReference type="GO" id="GO:0004222">
    <property type="term" value="F:metalloendopeptidase activity"/>
    <property type="evidence" value="ECO:0007669"/>
    <property type="project" value="UniProtKB-ARBA"/>
</dbReference>
<dbReference type="PANTHER" id="PTHR43690">
    <property type="entry name" value="NARDILYSIN"/>
    <property type="match status" value="1"/>
</dbReference>
<dbReference type="InterPro" id="IPR007863">
    <property type="entry name" value="Peptidase_M16_C"/>
</dbReference>
<keyword evidence="14" id="KW-1185">Reference proteome</keyword>
<feature type="domain" description="Peptidase M16 N-terminal" evidence="9">
    <location>
        <begin position="96"/>
        <end position="236"/>
    </location>
</feature>
<protein>
    <recommendedName>
        <fullName evidence="15">Insulysin</fullName>
    </recommendedName>
</protein>
<feature type="domain" description="Coenzyme PQQ synthesis protein F-like C-terminal lobe" evidence="12">
    <location>
        <begin position="938"/>
        <end position="1038"/>
    </location>
</feature>
<evidence type="ECO:0000256" key="3">
    <source>
        <dbReference type="ARBA" id="ARBA00022670"/>
    </source>
</evidence>
<dbReference type="AlphaFoldDB" id="A0AAD3CL05"/>
<dbReference type="InterPro" id="IPR050626">
    <property type="entry name" value="Peptidase_M16"/>
</dbReference>
<evidence type="ECO:0008006" key="15">
    <source>
        <dbReference type="Google" id="ProtNLM"/>
    </source>
</evidence>
<dbReference type="GO" id="GO:0005829">
    <property type="term" value="C:cytosol"/>
    <property type="evidence" value="ECO:0007669"/>
    <property type="project" value="TreeGrafter"/>
</dbReference>
<dbReference type="InterPro" id="IPR011249">
    <property type="entry name" value="Metalloenz_LuxS/M16"/>
</dbReference>
<evidence type="ECO:0000256" key="4">
    <source>
        <dbReference type="ARBA" id="ARBA00022723"/>
    </source>
</evidence>
<evidence type="ECO:0000313" key="14">
    <source>
        <dbReference type="Proteomes" id="UP001054902"/>
    </source>
</evidence>
<evidence type="ECO:0000256" key="1">
    <source>
        <dbReference type="ARBA" id="ARBA00001947"/>
    </source>
</evidence>
<evidence type="ECO:0000259" key="10">
    <source>
        <dbReference type="Pfam" id="PF05193"/>
    </source>
</evidence>
<feature type="signal peptide" evidence="8">
    <location>
        <begin position="1"/>
        <end position="20"/>
    </location>
</feature>
<dbReference type="InterPro" id="IPR054734">
    <property type="entry name" value="PqqF-like_C_4"/>
</dbReference>
<keyword evidence="3" id="KW-0645">Protease</keyword>
<dbReference type="FunFam" id="3.30.830.10:FF:000012">
    <property type="entry name" value="Protease 3"/>
    <property type="match status" value="1"/>
</dbReference>
<keyword evidence="4" id="KW-0479">Metal-binding</keyword>
<comment type="cofactor">
    <cofactor evidence="1">
        <name>Zn(2+)</name>
        <dbReference type="ChEBI" id="CHEBI:29105"/>
    </cofactor>
</comment>
<keyword evidence="7" id="KW-0482">Metalloprotease</keyword>
<proteinExistence type="inferred from homology"/>
<organism evidence="13 14">
    <name type="scientific">Chaetoceros tenuissimus</name>
    <dbReference type="NCBI Taxonomy" id="426638"/>
    <lineage>
        <taxon>Eukaryota</taxon>
        <taxon>Sar</taxon>
        <taxon>Stramenopiles</taxon>
        <taxon>Ochrophyta</taxon>
        <taxon>Bacillariophyta</taxon>
        <taxon>Coscinodiscophyceae</taxon>
        <taxon>Chaetocerotophycidae</taxon>
        <taxon>Chaetocerotales</taxon>
        <taxon>Chaetocerotaceae</taxon>
        <taxon>Chaetoceros</taxon>
    </lineage>
</organism>
<name>A0AAD3CL05_9STRA</name>
<evidence type="ECO:0000313" key="13">
    <source>
        <dbReference type="EMBL" id="GFH47020.1"/>
    </source>
</evidence>
<keyword evidence="5" id="KW-0378">Hydrolase</keyword>
<dbReference type="Pfam" id="PF05193">
    <property type="entry name" value="Peptidase_M16_C"/>
    <property type="match status" value="1"/>
</dbReference>
<dbReference type="Proteomes" id="UP001054902">
    <property type="component" value="Unassembled WGS sequence"/>
</dbReference>
<dbReference type="EMBL" id="BLLK01000022">
    <property type="protein sequence ID" value="GFH47020.1"/>
    <property type="molecule type" value="Genomic_DNA"/>
</dbReference>
<feature type="chain" id="PRO_5042173291" description="Insulysin" evidence="8">
    <location>
        <begin position="21"/>
        <end position="1163"/>
    </location>
</feature>
<dbReference type="SUPFAM" id="SSF63411">
    <property type="entry name" value="LuxS/MPP-like metallohydrolase"/>
    <property type="match status" value="4"/>
</dbReference>
<dbReference type="GO" id="GO:0043171">
    <property type="term" value="P:peptide catabolic process"/>
    <property type="evidence" value="ECO:0007669"/>
    <property type="project" value="TreeGrafter"/>
</dbReference>
<evidence type="ECO:0000259" key="9">
    <source>
        <dbReference type="Pfam" id="PF00675"/>
    </source>
</evidence>
<dbReference type="Pfam" id="PF16187">
    <property type="entry name" value="Peptidase_M16_M"/>
    <property type="match status" value="1"/>
</dbReference>
<dbReference type="GO" id="GO:0051603">
    <property type="term" value="P:proteolysis involved in protein catabolic process"/>
    <property type="evidence" value="ECO:0007669"/>
    <property type="project" value="TreeGrafter"/>
</dbReference>
<dbReference type="Gene3D" id="3.30.830.10">
    <property type="entry name" value="Metalloenzyme, LuxS/M16 peptidase-like"/>
    <property type="match status" value="4"/>
</dbReference>
<comment type="similarity">
    <text evidence="2">Belongs to the peptidase M16 family.</text>
</comment>
<dbReference type="Pfam" id="PF00675">
    <property type="entry name" value="Peptidase_M16"/>
    <property type="match status" value="1"/>
</dbReference>
<evidence type="ECO:0000256" key="7">
    <source>
        <dbReference type="ARBA" id="ARBA00023049"/>
    </source>
</evidence>
<evidence type="ECO:0000256" key="8">
    <source>
        <dbReference type="SAM" id="SignalP"/>
    </source>
</evidence>
<keyword evidence="8" id="KW-0732">Signal</keyword>
<evidence type="ECO:0000259" key="11">
    <source>
        <dbReference type="Pfam" id="PF16187"/>
    </source>
</evidence>